<dbReference type="AlphaFoldDB" id="A0A8J2J522"/>
<protein>
    <submittedName>
        <fullName evidence="2">Uncharacterized protein</fullName>
    </submittedName>
</protein>
<accession>A0A8J2J522</accession>
<sequence length="424" mass="46338">MAGVPTAKGCDACRVGVKRFVFKSENSQVARKNPNTTAVTRTNPAPASAPSNEKTLMTGNLVQILNLNDPAYEISTYGSFVVDLPRHVGSSKALDAAISAFVEGFGTMRNRTAPKVKALDRYVDALGTLREAISDPKQANSLDNMCAIYLVAICQVLGNLLENAVQNPSFDPSARPFMHTIFAVVVLESFTNPNVQLGPWFWQAFSLLSEGGRPLKSGDGTSFASLDIGTMGEMSCFIRDPDKYLYQIRCTYALIQTEQPRLIEAVGAAVAKARESGSTAQERRLGIRFHTANVAMLTMASILNRIIRSYDDDPILVEEAKGYVDDIIVLGQDASSNRPIAASAVATPLTVALAVLEDYRYAEVQELLLEYQTDFAGLHYFSDMLMIKKQFESIDAKNRRKRLLLTGTEEIETVLDTGPACTIL</sequence>
<evidence type="ECO:0000256" key="1">
    <source>
        <dbReference type="SAM" id="MobiDB-lite"/>
    </source>
</evidence>
<feature type="region of interest" description="Disordered" evidence="1">
    <location>
        <begin position="29"/>
        <end position="53"/>
    </location>
</feature>
<evidence type="ECO:0000313" key="2">
    <source>
        <dbReference type="EMBL" id="CAG7561133.1"/>
    </source>
</evidence>
<proteinExistence type="predicted"/>
<reference evidence="2" key="1">
    <citation type="submission" date="2021-05" db="EMBL/GenBank/DDBJ databases">
        <authorList>
            <person name="Khan N."/>
        </authorList>
    </citation>
    <scope>NUCLEOTIDE SEQUENCE</scope>
</reference>
<name>A0A8J2J522_FUSEQ</name>
<gene>
    <name evidence="2" type="ORF">FEQUK3_LOCUS6833</name>
</gene>
<organism evidence="2 3">
    <name type="scientific">Fusarium equiseti</name>
    <name type="common">Fusarium scirpi</name>
    <dbReference type="NCBI Taxonomy" id="61235"/>
    <lineage>
        <taxon>Eukaryota</taxon>
        <taxon>Fungi</taxon>
        <taxon>Dikarya</taxon>
        <taxon>Ascomycota</taxon>
        <taxon>Pezizomycotina</taxon>
        <taxon>Sordariomycetes</taxon>
        <taxon>Hypocreomycetidae</taxon>
        <taxon>Hypocreales</taxon>
        <taxon>Nectriaceae</taxon>
        <taxon>Fusarium</taxon>
        <taxon>Fusarium incarnatum-equiseti species complex</taxon>
    </lineage>
</organism>
<dbReference type="EMBL" id="CAJSTJ010000140">
    <property type="protein sequence ID" value="CAG7561133.1"/>
    <property type="molecule type" value="Genomic_DNA"/>
</dbReference>
<comment type="caution">
    <text evidence="2">The sequence shown here is derived from an EMBL/GenBank/DDBJ whole genome shotgun (WGS) entry which is preliminary data.</text>
</comment>
<evidence type="ECO:0000313" key="3">
    <source>
        <dbReference type="Proteomes" id="UP000693738"/>
    </source>
</evidence>
<dbReference type="Proteomes" id="UP000693738">
    <property type="component" value="Unassembled WGS sequence"/>
</dbReference>